<dbReference type="EMBL" id="MT141778">
    <property type="protein sequence ID" value="QJA70265.1"/>
    <property type="molecule type" value="Genomic_DNA"/>
</dbReference>
<protein>
    <submittedName>
        <fullName evidence="1">Uncharacterized protein</fullName>
    </submittedName>
</protein>
<evidence type="ECO:0000313" key="1">
    <source>
        <dbReference type="EMBL" id="QJA70265.1"/>
    </source>
</evidence>
<name>A0A6M3JMD9_9ZZZZ</name>
<reference evidence="1" key="1">
    <citation type="submission" date="2020-03" db="EMBL/GenBank/DDBJ databases">
        <title>The deep terrestrial virosphere.</title>
        <authorList>
            <person name="Holmfeldt K."/>
            <person name="Nilsson E."/>
            <person name="Simone D."/>
            <person name="Lopez-Fernandez M."/>
            <person name="Wu X."/>
            <person name="de Brujin I."/>
            <person name="Lundin D."/>
            <person name="Andersson A."/>
            <person name="Bertilsson S."/>
            <person name="Dopson M."/>
        </authorList>
    </citation>
    <scope>NUCLEOTIDE SEQUENCE</scope>
    <source>
        <strain evidence="1">MM415A03867</strain>
    </source>
</reference>
<sequence length="96" mass="11301">MLIKVGAGGVNLSFLHEEMWLAIKLLCYYYNTEELVITETNKGNHLPYSKHYQNRAIDVRKPKDMTIFTRMKDCLNDAGFDCVEEKTHYHIEYDPK</sequence>
<dbReference type="AlphaFoldDB" id="A0A6M3JMD9"/>
<organism evidence="1">
    <name type="scientific">viral metagenome</name>
    <dbReference type="NCBI Taxonomy" id="1070528"/>
    <lineage>
        <taxon>unclassified sequences</taxon>
        <taxon>metagenomes</taxon>
        <taxon>organismal metagenomes</taxon>
    </lineage>
</organism>
<accession>A0A6M3JMD9</accession>
<gene>
    <name evidence="1" type="ORF">MM415A03867_0004</name>
</gene>
<proteinExistence type="predicted"/>